<dbReference type="NCBIfam" id="NF007075">
    <property type="entry name" value="PRK09526.1"/>
    <property type="match status" value="1"/>
</dbReference>
<dbReference type="KEGG" id="esa:ESA_02978"/>
<dbReference type="PROSITE" id="PS00356">
    <property type="entry name" value="HTH_LACI_1"/>
    <property type="match status" value="1"/>
</dbReference>
<evidence type="ECO:0000256" key="2">
    <source>
        <dbReference type="ARBA" id="ARBA00023125"/>
    </source>
</evidence>
<dbReference type="CDD" id="cd01392">
    <property type="entry name" value="HTH_LacI"/>
    <property type="match status" value="1"/>
</dbReference>
<dbReference type="Gene3D" id="3.40.50.2300">
    <property type="match status" value="2"/>
</dbReference>
<dbReference type="AlphaFoldDB" id="A7MN77"/>
<dbReference type="InterPro" id="IPR046335">
    <property type="entry name" value="LacI/GalR-like_sensor"/>
</dbReference>
<dbReference type="InterPro" id="IPR000843">
    <property type="entry name" value="HTH_LacI"/>
</dbReference>
<proteinExistence type="predicted"/>
<dbReference type="EMBL" id="CP000783">
    <property type="protein sequence ID" value="ABU78207.1"/>
    <property type="molecule type" value="Genomic_DNA"/>
</dbReference>
<dbReference type="SMART" id="SM00354">
    <property type="entry name" value="HTH_LACI"/>
    <property type="match status" value="1"/>
</dbReference>
<dbReference type="HOGENOM" id="CLU_037628_6_4_6"/>
<dbReference type="PRINTS" id="PR00036">
    <property type="entry name" value="HTHLACI"/>
</dbReference>
<dbReference type="Pfam" id="PF13377">
    <property type="entry name" value="Peripla_BP_3"/>
    <property type="match status" value="1"/>
</dbReference>
<keyword evidence="2" id="KW-0238">DNA-binding</keyword>
<dbReference type="PROSITE" id="PS50932">
    <property type="entry name" value="HTH_LACI_2"/>
    <property type="match status" value="1"/>
</dbReference>
<name>A7MN77_CROS8</name>
<keyword evidence="6" id="KW-1185">Reference proteome</keyword>
<sequence>MLANDIARHKLTLSRAMADDSGHTGRGMAMKKRLSTLDDVAQKAGVSHQTVSRVLNKPEMVSPATRQRVLEAMDALQFVPNRSAQLLAGKATRTLGFITVSLALHAPSQIAAAIKSHAARADYSVVIATLETGTLEELQRSLNEMRAQKVDGVIINLPLGAEAAASLVNDNSDLLCLFLDVPADSDVFHVSFDPRDGSRQSVELLLNGGHQRIALLAGPEHSVASGMRLACWQEVLSAHGLAPCAVLHGDWSSKDAWQQTLSLFRTRRDITALVVANDQMAFGAMSALDELGLRVPQDVSVIGYDDTPDSAYFIPPLTTVEQDFNRLGAQAVSRMVARLTGHGESGSTLLPTRFIERRSTAPLGDRNASRERLLDEMARLVKALREC</sequence>
<evidence type="ECO:0000259" key="4">
    <source>
        <dbReference type="PROSITE" id="PS50932"/>
    </source>
</evidence>
<dbReference type="PANTHER" id="PTHR30146:SF153">
    <property type="entry name" value="LACTOSE OPERON REPRESSOR"/>
    <property type="match status" value="1"/>
</dbReference>
<protein>
    <recommendedName>
        <fullName evidence="4">HTH lacI-type domain-containing protein</fullName>
    </recommendedName>
</protein>
<dbReference type="Proteomes" id="UP000000260">
    <property type="component" value="Chromosome"/>
</dbReference>
<dbReference type="Gene3D" id="1.10.260.40">
    <property type="entry name" value="lambda repressor-like DNA-binding domains"/>
    <property type="match status" value="1"/>
</dbReference>
<dbReference type="SUPFAM" id="SSF47413">
    <property type="entry name" value="lambda repressor-like DNA-binding domains"/>
    <property type="match status" value="1"/>
</dbReference>
<evidence type="ECO:0000313" key="6">
    <source>
        <dbReference type="Proteomes" id="UP000000260"/>
    </source>
</evidence>
<dbReference type="InterPro" id="IPR010982">
    <property type="entry name" value="Lambda_DNA-bd_dom_sf"/>
</dbReference>
<dbReference type="GO" id="GO:0003700">
    <property type="term" value="F:DNA-binding transcription factor activity"/>
    <property type="evidence" value="ECO:0007669"/>
    <property type="project" value="TreeGrafter"/>
</dbReference>
<accession>A7MN77</accession>
<reference evidence="5 6" key="1">
    <citation type="journal article" date="2010" name="PLoS ONE">
        <title>Genome sequence of Cronobacter sakazakii BAA-894 and comparative genomic hybridization analysis with other Cronobacter species.</title>
        <authorList>
            <person name="Kucerova E."/>
            <person name="Clifton S.W."/>
            <person name="Xia X.Q."/>
            <person name="Long F."/>
            <person name="Porwollik S."/>
            <person name="Fulton L."/>
            <person name="Fronick C."/>
            <person name="Minx P."/>
            <person name="Kyung K."/>
            <person name="Warren W."/>
            <person name="Fulton R."/>
            <person name="Feng D."/>
            <person name="Wollam A."/>
            <person name="Shah N."/>
            <person name="Bhonagiri V."/>
            <person name="Nash W.E."/>
            <person name="Hallsworth-Pepin K."/>
            <person name="Wilson R.K."/>
            <person name="McClelland M."/>
            <person name="Forsythe S.J."/>
        </authorList>
    </citation>
    <scope>NUCLEOTIDE SEQUENCE [LARGE SCALE GENOMIC DNA]</scope>
    <source>
        <strain evidence="5 6">ATCC BAA-894</strain>
    </source>
</reference>
<keyword evidence="1" id="KW-0805">Transcription regulation</keyword>
<evidence type="ECO:0000313" key="5">
    <source>
        <dbReference type="EMBL" id="ABU78207.1"/>
    </source>
</evidence>
<dbReference type="GO" id="GO:0000976">
    <property type="term" value="F:transcription cis-regulatory region binding"/>
    <property type="evidence" value="ECO:0007669"/>
    <property type="project" value="TreeGrafter"/>
</dbReference>
<evidence type="ECO:0000256" key="3">
    <source>
        <dbReference type="ARBA" id="ARBA00023163"/>
    </source>
</evidence>
<dbReference type="PANTHER" id="PTHR30146">
    <property type="entry name" value="LACI-RELATED TRANSCRIPTIONAL REPRESSOR"/>
    <property type="match status" value="1"/>
</dbReference>
<dbReference type="CDD" id="cd01574">
    <property type="entry name" value="PBP1_LacI"/>
    <property type="match status" value="1"/>
</dbReference>
<dbReference type="InterPro" id="IPR028082">
    <property type="entry name" value="Peripla_BP_I"/>
</dbReference>
<gene>
    <name evidence="5" type="ordered locus">ESA_02978</name>
</gene>
<dbReference type="SUPFAM" id="SSF53822">
    <property type="entry name" value="Periplasmic binding protein-like I"/>
    <property type="match status" value="1"/>
</dbReference>
<dbReference type="Pfam" id="PF00356">
    <property type="entry name" value="LacI"/>
    <property type="match status" value="1"/>
</dbReference>
<feature type="domain" description="HTH lacI-type" evidence="4">
    <location>
        <begin position="35"/>
        <end position="89"/>
    </location>
</feature>
<keyword evidence="3" id="KW-0804">Transcription</keyword>
<evidence type="ECO:0000256" key="1">
    <source>
        <dbReference type="ARBA" id="ARBA00023015"/>
    </source>
</evidence>
<organism evidence="5 6">
    <name type="scientific">Cronobacter sakazakii (strain ATCC BAA-894)</name>
    <name type="common">Enterobacter sakazakii</name>
    <dbReference type="NCBI Taxonomy" id="290339"/>
    <lineage>
        <taxon>Bacteria</taxon>
        <taxon>Pseudomonadati</taxon>
        <taxon>Pseudomonadota</taxon>
        <taxon>Gammaproteobacteria</taxon>
        <taxon>Enterobacterales</taxon>
        <taxon>Enterobacteriaceae</taxon>
        <taxon>Cronobacter</taxon>
    </lineage>
</organism>